<feature type="signal peptide" evidence="2">
    <location>
        <begin position="1"/>
        <end position="28"/>
    </location>
</feature>
<evidence type="ECO:0000313" key="3">
    <source>
        <dbReference type="EMBL" id="HIX64925.1"/>
    </source>
</evidence>
<dbReference type="AlphaFoldDB" id="A0A9D1WRY1"/>
<dbReference type="Pfam" id="PF12974">
    <property type="entry name" value="Phosphonate-bd"/>
    <property type="match status" value="1"/>
</dbReference>
<dbReference type="SUPFAM" id="SSF53850">
    <property type="entry name" value="Periplasmic binding protein-like II"/>
    <property type="match status" value="1"/>
</dbReference>
<comment type="caution">
    <text evidence="3">The sequence shown here is derived from an EMBL/GenBank/DDBJ whole genome shotgun (WGS) entry which is preliminary data.</text>
</comment>
<dbReference type="PANTHER" id="PTHR30024:SF46">
    <property type="entry name" value="ABC TRANSPORTER, SUBSTRATE-BINDING LIPOPROTEIN"/>
    <property type="match status" value="1"/>
</dbReference>
<name>A0A9D1WRY1_9FIRM</name>
<evidence type="ECO:0000313" key="4">
    <source>
        <dbReference type="Proteomes" id="UP000886800"/>
    </source>
</evidence>
<dbReference type="Gene3D" id="3.40.190.10">
    <property type="entry name" value="Periplasmic binding protein-like II"/>
    <property type="match status" value="2"/>
</dbReference>
<dbReference type="InterPro" id="IPR027024">
    <property type="entry name" value="UCP027386_ABC_sbc_TM0202"/>
</dbReference>
<protein>
    <submittedName>
        <fullName evidence="3">PhnD/SsuA/transferrin family substrate-binding protein</fullName>
    </submittedName>
</protein>
<reference evidence="3" key="1">
    <citation type="journal article" date="2021" name="PeerJ">
        <title>Extensive microbial diversity within the chicken gut microbiome revealed by metagenomics and culture.</title>
        <authorList>
            <person name="Gilroy R."/>
            <person name="Ravi A."/>
            <person name="Getino M."/>
            <person name="Pursley I."/>
            <person name="Horton D.L."/>
            <person name="Alikhan N.F."/>
            <person name="Baker D."/>
            <person name="Gharbi K."/>
            <person name="Hall N."/>
            <person name="Watson M."/>
            <person name="Adriaenssens E.M."/>
            <person name="Foster-Nyarko E."/>
            <person name="Jarju S."/>
            <person name="Secka A."/>
            <person name="Antonio M."/>
            <person name="Oren A."/>
            <person name="Chaudhuri R.R."/>
            <person name="La Ragione R."/>
            <person name="Hildebrand F."/>
            <person name="Pallen M.J."/>
        </authorList>
    </citation>
    <scope>NUCLEOTIDE SEQUENCE</scope>
    <source>
        <strain evidence="3">CHK188-5543</strain>
    </source>
</reference>
<dbReference type="PROSITE" id="PS51257">
    <property type="entry name" value="PROKAR_LIPOPROTEIN"/>
    <property type="match status" value="1"/>
</dbReference>
<dbReference type="PIRSF" id="PIRSF027386">
    <property type="entry name" value="UCP027386_ABC_sbc_TM0202"/>
    <property type="match status" value="1"/>
</dbReference>
<evidence type="ECO:0000256" key="2">
    <source>
        <dbReference type="SAM" id="SignalP"/>
    </source>
</evidence>
<proteinExistence type="predicted"/>
<organism evidence="3 4">
    <name type="scientific">Candidatus Anaerotruncus excrementipullorum</name>
    <dbReference type="NCBI Taxonomy" id="2838465"/>
    <lineage>
        <taxon>Bacteria</taxon>
        <taxon>Bacillati</taxon>
        <taxon>Bacillota</taxon>
        <taxon>Clostridia</taxon>
        <taxon>Eubacteriales</taxon>
        <taxon>Oscillospiraceae</taxon>
        <taxon>Anaerotruncus</taxon>
    </lineage>
</organism>
<dbReference type="PANTHER" id="PTHR30024">
    <property type="entry name" value="ALIPHATIC SULFONATES-BINDING PROTEIN-RELATED"/>
    <property type="match status" value="1"/>
</dbReference>
<feature type="compositionally biased region" description="Low complexity" evidence="1">
    <location>
        <begin position="22"/>
        <end position="65"/>
    </location>
</feature>
<keyword evidence="2" id="KW-0732">Signal</keyword>
<dbReference type="Proteomes" id="UP000886800">
    <property type="component" value="Unassembled WGS sequence"/>
</dbReference>
<gene>
    <name evidence="3" type="ORF">H9736_01610</name>
</gene>
<feature type="chain" id="PRO_5038701443" evidence="2">
    <location>
        <begin position="29"/>
        <end position="382"/>
    </location>
</feature>
<reference evidence="3" key="2">
    <citation type="submission" date="2021-04" db="EMBL/GenBank/DDBJ databases">
        <authorList>
            <person name="Gilroy R."/>
        </authorList>
    </citation>
    <scope>NUCLEOTIDE SEQUENCE</scope>
    <source>
        <strain evidence="3">CHK188-5543</strain>
    </source>
</reference>
<accession>A0A9D1WRY1</accession>
<evidence type="ECO:0000256" key="1">
    <source>
        <dbReference type="SAM" id="MobiDB-lite"/>
    </source>
</evidence>
<dbReference type="EMBL" id="DXES01000033">
    <property type="protein sequence ID" value="HIX64925.1"/>
    <property type="molecule type" value="Genomic_DNA"/>
</dbReference>
<feature type="region of interest" description="Disordered" evidence="1">
    <location>
        <begin position="22"/>
        <end position="82"/>
    </location>
</feature>
<sequence>MKKLFAVLLSAALLAVSAAGCSSGASGAASSQAASSQAASEAAEPAASEAAEPAASEAAEPAASEEASEEATGEAGTSEDLTIRVGAFKGPTAMGMVKLMEDNEAGTSANHYEFTVMGSVDEVTPKLLQGELDIAALPANLSSVLYNNSNAGIQVTNINTLGVLYIVETGDTVHSVADLKGKTIYASGKGATPEYALNYLLTQNGLDPATDVTIEWKSEHTECVAAIAQAENGIAMLPQPFVTTAQAQNPDIRVALDMTQEWETLQASAEHPSALLTGVTVVRTEFAQEHPEAVDAFLQEYKASTEYVNANVPESAALLEKFDIFQAAVAEKALPACNIVYIDGDQMKDQLGGYLAVLLEQNPNSIGGALPGDDFYYTPAQE</sequence>